<dbReference type="Proteomes" id="UP001055439">
    <property type="component" value="Chromosome 2"/>
</dbReference>
<evidence type="ECO:0000313" key="3">
    <source>
        <dbReference type="Proteomes" id="UP001055439"/>
    </source>
</evidence>
<accession>A0A9E7JL72</accession>
<feature type="compositionally biased region" description="Polar residues" evidence="1">
    <location>
        <begin position="20"/>
        <end position="32"/>
    </location>
</feature>
<dbReference type="AlphaFoldDB" id="A0A9E7JL72"/>
<keyword evidence="3" id="KW-1185">Reference proteome</keyword>
<evidence type="ECO:0000313" key="2">
    <source>
        <dbReference type="EMBL" id="URD84931.1"/>
    </source>
</evidence>
<reference evidence="2" key="1">
    <citation type="submission" date="2022-05" db="EMBL/GenBank/DDBJ databases">
        <title>The Musa troglodytarum L. genome provides insights into the mechanism of non-climacteric behaviour and enrichment of carotenoids.</title>
        <authorList>
            <person name="Wang J."/>
        </authorList>
    </citation>
    <scope>NUCLEOTIDE SEQUENCE</scope>
    <source>
        <tissue evidence="2">Leaf</tissue>
    </source>
</reference>
<sequence length="138" mass="14751">MLSLSPRTLPLRAVHRHTAASRSTTPCSSEQQGCLGGVPSVTLSKPRRTLAQMPSFSASLGHLAPVSGRGRCSGGLPLLAAVARWEKRRLRVRRRASDTESLEAMASRGGSRAWKVLLTHGTAAVLFIREGASEEGHD</sequence>
<name>A0A9E7JL72_9LILI</name>
<gene>
    <name evidence="2" type="ORF">MUK42_28469</name>
</gene>
<dbReference type="EMBL" id="CP097504">
    <property type="protein sequence ID" value="URD84931.1"/>
    <property type="molecule type" value="Genomic_DNA"/>
</dbReference>
<organism evidence="2 3">
    <name type="scientific">Musa troglodytarum</name>
    <name type="common">fe'i banana</name>
    <dbReference type="NCBI Taxonomy" id="320322"/>
    <lineage>
        <taxon>Eukaryota</taxon>
        <taxon>Viridiplantae</taxon>
        <taxon>Streptophyta</taxon>
        <taxon>Embryophyta</taxon>
        <taxon>Tracheophyta</taxon>
        <taxon>Spermatophyta</taxon>
        <taxon>Magnoliopsida</taxon>
        <taxon>Liliopsida</taxon>
        <taxon>Zingiberales</taxon>
        <taxon>Musaceae</taxon>
        <taxon>Musa</taxon>
    </lineage>
</organism>
<dbReference type="OrthoDB" id="695716at2759"/>
<feature type="region of interest" description="Disordered" evidence="1">
    <location>
        <begin position="16"/>
        <end position="39"/>
    </location>
</feature>
<protein>
    <submittedName>
        <fullName evidence="2">Uncharacterized protein</fullName>
    </submittedName>
</protein>
<evidence type="ECO:0000256" key="1">
    <source>
        <dbReference type="SAM" id="MobiDB-lite"/>
    </source>
</evidence>
<proteinExistence type="predicted"/>